<accession>A0A518K5J2</accession>
<keyword evidence="2" id="KW-1185">Reference proteome</keyword>
<dbReference type="EMBL" id="CP036349">
    <property type="protein sequence ID" value="QDV73064.1"/>
    <property type="molecule type" value="Genomic_DNA"/>
</dbReference>
<dbReference type="AlphaFoldDB" id="A0A518K5J2"/>
<sequence length="55" mass="5977">MDELEEIAIAAYFRDFPNGDQPSAQSSGNKVALYNVNGPLATYVVDETGKASRVR</sequence>
<evidence type="ECO:0000313" key="2">
    <source>
        <dbReference type="Proteomes" id="UP000316426"/>
    </source>
</evidence>
<name>A0A518K5J2_9BACT</name>
<dbReference type="KEGG" id="bmei:Spa11_12530"/>
<organism evidence="1 2">
    <name type="scientific">Botrimarina mediterranea</name>
    <dbReference type="NCBI Taxonomy" id="2528022"/>
    <lineage>
        <taxon>Bacteria</taxon>
        <taxon>Pseudomonadati</taxon>
        <taxon>Planctomycetota</taxon>
        <taxon>Planctomycetia</taxon>
        <taxon>Pirellulales</taxon>
        <taxon>Lacipirellulaceae</taxon>
        <taxon>Botrimarina</taxon>
    </lineage>
</organism>
<reference evidence="1 2" key="1">
    <citation type="submission" date="2019-02" db="EMBL/GenBank/DDBJ databases">
        <title>Deep-cultivation of Planctomycetes and their phenomic and genomic characterization uncovers novel biology.</title>
        <authorList>
            <person name="Wiegand S."/>
            <person name="Jogler M."/>
            <person name="Boedeker C."/>
            <person name="Pinto D."/>
            <person name="Vollmers J."/>
            <person name="Rivas-Marin E."/>
            <person name="Kohn T."/>
            <person name="Peeters S.H."/>
            <person name="Heuer A."/>
            <person name="Rast P."/>
            <person name="Oberbeckmann S."/>
            <person name="Bunk B."/>
            <person name="Jeske O."/>
            <person name="Meyerdierks A."/>
            <person name="Storesund J.E."/>
            <person name="Kallscheuer N."/>
            <person name="Luecker S."/>
            <person name="Lage O.M."/>
            <person name="Pohl T."/>
            <person name="Merkel B.J."/>
            <person name="Hornburger P."/>
            <person name="Mueller R.-W."/>
            <person name="Bruemmer F."/>
            <person name="Labrenz M."/>
            <person name="Spormann A.M."/>
            <person name="Op den Camp H."/>
            <person name="Overmann J."/>
            <person name="Amann R."/>
            <person name="Jetten M.S.M."/>
            <person name="Mascher T."/>
            <person name="Medema M.H."/>
            <person name="Devos D.P."/>
            <person name="Kaster A.-K."/>
            <person name="Ovreas L."/>
            <person name="Rohde M."/>
            <person name="Galperin M.Y."/>
            <person name="Jogler C."/>
        </authorList>
    </citation>
    <scope>NUCLEOTIDE SEQUENCE [LARGE SCALE GENOMIC DNA]</scope>
    <source>
        <strain evidence="1 2">Spa11</strain>
    </source>
</reference>
<dbReference type="Proteomes" id="UP000316426">
    <property type="component" value="Chromosome"/>
</dbReference>
<proteinExistence type="predicted"/>
<gene>
    <name evidence="1" type="ORF">Spa11_12530</name>
</gene>
<evidence type="ECO:0000313" key="1">
    <source>
        <dbReference type="EMBL" id="QDV73064.1"/>
    </source>
</evidence>
<protein>
    <submittedName>
        <fullName evidence="1">Uncharacterized protein</fullName>
    </submittedName>
</protein>